<dbReference type="EMBL" id="RBWU01000004">
    <property type="protein sequence ID" value="RKS73091.1"/>
    <property type="molecule type" value="Genomic_DNA"/>
</dbReference>
<feature type="active site" description="Charge relay system" evidence="6">
    <location>
        <position position="286"/>
    </location>
</feature>
<dbReference type="GO" id="GO:0008236">
    <property type="term" value="F:serine-type peptidase activity"/>
    <property type="evidence" value="ECO:0007669"/>
    <property type="project" value="UniProtKB-KW"/>
</dbReference>
<proteinExistence type="inferred from homology"/>
<organism evidence="9 10">
    <name type="scientific">Actinomadura pelletieri DSM 43383</name>
    <dbReference type="NCBI Taxonomy" id="1120940"/>
    <lineage>
        <taxon>Bacteria</taxon>
        <taxon>Bacillati</taxon>
        <taxon>Actinomycetota</taxon>
        <taxon>Actinomycetes</taxon>
        <taxon>Streptosporangiales</taxon>
        <taxon>Thermomonosporaceae</taxon>
        <taxon>Actinomadura</taxon>
    </lineage>
</organism>
<evidence type="ECO:0000256" key="5">
    <source>
        <dbReference type="ARBA" id="ARBA00022825"/>
    </source>
</evidence>
<comment type="similarity">
    <text evidence="1 7">Belongs to the peptidase S1B family.</text>
</comment>
<evidence type="ECO:0000313" key="10">
    <source>
        <dbReference type="Proteomes" id="UP000274601"/>
    </source>
</evidence>
<dbReference type="InterPro" id="IPR043504">
    <property type="entry name" value="Peptidase_S1_PA_chymotrypsin"/>
</dbReference>
<feature type="active site" description="Charge relay system" evidence="6">
    <location>
        <position position="172"/>
    </location>
</feature>
<feature type="active site" description="Charge relay system" evidence="6">
    <location>
        <position position="218"/>
    </location>
</feature>
<dbReference type="InterPro" id="IPR045437">
    <property type="entry name" value="EAD8"/>
</dbReference>
<dbReference type="InterPro" id="IPR009003">
    <property type="entry name" value="Peptidase_S1_PA"/>
</dbReference>
<name>A0A495QKY1_9ACTN</name>
<dbReference type="EC" id="3.4.21.-" evidence="7"/>
<dbReference type="GO" id="GO:0006508">
    <property type="term" value="P:proteolysis"/>
    <property type="evidence" value="ECO:0007669"/>
    <property type="project" value="UniProtKB-KW"/>
</dbReference>
<keyword evidence="4 7" id="KW-0378">Hydrolase</keyword>
<dbReference type="OrthoDB" id="104542at2"/>
<keyword evidence="3" id="KW-0732">Signal</keyword>
<accession>A0A495QKY1</accession>
<feature type="domain" description="Effector-associated" evidence="8">
    <location>
        <begin position="9"/>
        <end position="86"/>
    </location>
</feature>
<dbReference type="SUPFAM" id="SSF50494">
    <property type="entry name" value="Trypsin-like serine proteases"/>
    <property type="match status" value="1"/>
</dbReference>
<dbReference type="Gene3D" id="2.40.10.10">
    <property type="entry name" value="Trypsin-like serine proteases"/>
    <property type="match status" value="2"/>
</dbReference>
<reference evidence="9 10" key="1">
    <citation type="submission" date="2018-10" db="EMBL/GenBank/DDBJ databases">
        <title>Genomic Encyclopedia of Archaeal and Bacterial Type Strains, Phase II (KMG-II): from individual species to whole genera.</title>
        <authorList>
            <person name="Goeker M."/>
        </authorList>
    </citation>
    <scope>NUCLEOTIDE SEQUENCE [LARGE SCALE GENOMIC DNA]</scope>
    <source>
        <strain evidence="9 10">DSM 43383</strain>
    </source>
</reference>
<evidence type="ECO:0000256" key="7">
    <source>
        <dbReference type="RuleBase" id="RU004296"/>
    </source>
</evidence>
<dbReference type="PRINTS" id="PR00839">
    <property type="entry name" value="V8PROTEASE"/>
</dbReference>
<dbReference type="RefSeq" id="WP_121435658.1">
    <property type="nucleotide sequence ID" value="NZ_RBWU01000004.1"/>
</dbReference>
<evidence type="ECO:0000259" key="8">
    <source>
        <dbReference type="Pfam" id="PF19961"/>
    </source>
</evidence>
<evidence type="ECO:0000256" key="6">
    <source>
        <dbReference type="PIRSR" id="PIRSR608256-1"/>
    </source>
</evidence>
<dbReference type="Proteomes" id="UP000274601">
    <property type="component" value="Unassembled WGS sequence"/>
</dbReference>
<keyword evidence="10" id="KW-1185">Reference proteome</keyword>
<dbReference type="InterPro" id="IPR008256">
    <property type="entry name" value="Peptidase_S1B"/>
</dbReference>
<dbReference type="PANTHER" id="PTHR14389:SF3">
    <property type="entry name" value="PROTEIN FAM111A-LIKE"/>
    <property type="match status" value="1"/>
</dbReference>
<dbReference type="AlphaFoldDB" id="A0A495QKY1"/>
<evidence type="ECO:0000256" key="4">
    <source>
        <dbReference type="ARBA" id="ARBA00022801"/>
    </source>
</evidence>
<dbReference type="Pfam" id="PF19961">
    <property type="entry name" value="EAD8"/>
    <property type="match status" value="1"/>
</dbReference>
<dbReference type="Pfam" id="PF13365">
    <property type="entry name" value="Trypsin_2"/>
    <property type="match status" value="1"/>
</dbReference>
<evidence type="ECO:0000256" key="3">
    <source>
        <dbReference type="ARBA" id="ARBA00022729"/>
    </source>
</evidence>
<protein>
    <recommendedName>
        <fullName evidence="7">Serine protease</fullName>
        <ecNumber evidence="7">3.4.21.-</ecNumber>
    </recommendedName>
</protein>
<evidence type="ECO:0000313" key="9">
    <source>
        <dbReference type="EMBL" id="RKS73091.1"/>
    </source>
</evidence>
<sequence>MPPTDEQFGRAVRVIARLPMLATERDRQAIVIATGFRSLLPVIDISGSPISASTMLLDALRRRGRLPDGRTAFAAFLTALAEMMEGAVADELVAIVEDVGEPTPITVPGADLPPQPPEEKIIGTNTLRPVEFLRLGARAAESVARLSVRVGGRVRYGTCFLLDGGVIVTNNHVLADAEACRHARAEFNLLEETEVNGDGVWSYRLDPDRYFVTDTRFDLSVVAIVDAANREIATRLSTRPLTVGDRVNIVQHPQGGFKQVSLQNNQVTYVDAVRVQYRTTTMPGSSGSPVFDDDWNVAAVHCRGGHLQRGSRQEVVFTNEGTLSSALAKLLP</sequence>
<evidence type="ECO:0000256" key="1">
    <source>
        <dbReference type="ARBA" id="ARBA00008764"/>
    </source>
</evidence>
<evidence type="ECO:0000256" key="2">
    <source>
        <dbReference type="ARBA" id="ARBA00022670"/>
    </source>
</evidence>
<keyword evidence="5 7" id="KW-0720">Serine protease</keyword>
<dbReference type="PANTHER" id="PTHR14389">
    <property type="entry name" value="SI:CH1073-475A24.1"/>
    <property type="match status" value="1"/>
</dbReference>
<comment type="caution">
    <text evidence="9">The sequence shown here is derived from an EMBL/GenBank/DDBJ whole genome shotgun (WGS) entry which is preliminary data.</text>
</comment>
<keyword evidence="2 7" id="KW-0645">Protease</keyword>
<gene>
    <name evidence="9" type="ORF">BZB76_3775</name>
</gene>